<keyword evidence="8 10" id="KW-0503">Monooxygenase</keyword>
<protein>
    <submittedName>
        <fullName evidence="12">Cytochrome P450</fullName>
    </submittedName>
</protein>
<dbReference type="AlphaFoldDB" id="A0A166CA85"/>
<keyword evidence="11" id="KW-0472">Membrane</keyword>
<dbReference type="PROSITE" id="PS00086">
    <property type="entry name" value="CYTOCHROME_P450"/>
    <property type="match status" value="1"/>
</dbReference>
<dbReference type="Gene3D" id="1.10.630.10">
    <property type="entry name" value="Cytochrome P450"/>
    <property type="match status" value="1"/>
</dbReference>
<dbReference type="Proteomes" id="UP000076798">
    <property type="component" value="Unassembled WGS sequence"/>
</dbReference>
<gene>
    <name evidence="12" type="ORF">SISSUDRAFT_1114326</name>
</gene>
<dbReference type="Pfam" id="PF00067">
    <property type="entry name" value="p450"/>
    <property type="match status" value="1"/>
</dbReference>
<evidence type="ECO:0000256" key="11">
    <source>
        <dbReference type="SAM" id="Phobius"/>
    </source>
</evidence>
<keyword evidence="13" id="KW-1185">Reference proteome</keyword>
<evidence type="ECO:0000313" key="12">
    <source>
        <dbReference type="EMBL" id="KZT37247.1"/>
    </source>
</evidence>
<evidence type="ECO:0000256" key="2">
    <source>
        <dbReference type="ARBA" id="ARBA00005179"/>
    </source>
</evidence>
<dbReference type="GO" id="GO:0005506">
    <property type="term" value="F:iron ion binding"/>
    <property type="evidence" value="ECO:0007669"/>
    <property type="project" value="InterPro"/>
</dbReference>
<keyword evidence="5 9" id="KW-0479">Metal-binding</keyword>
<evidence type="ECO:0000256" key="9">
    <source>
        <dbReference type="PIRSR" id="PIRSR602401-1"/>
    </source>
</evidence>
<dbReference type="PANTHER" id="PTHR46300">
    <property type="entry name" value="P450, PUTATIVE (EUROFUNG)-RELATED-RELATED"/>
    <property type="match status" value="1"/>
</dbReference>
<dbReference type="InterPro" id="IPR036396">
    <property type="entry name" value="Cyt_P450_sf"/>
</dbReference>
<dbReference type="InterPro" id="IPR002401">
    <property type="entry name" value="Cyt_P450_E_grp-I"/>
</dbReference>
<dbReference type="SUPFAM" id="SSF48264">
    <property type="entry name" value="Cytochrome P450"/>
    <property type="match status" value="1"/>
</dbReference>
<dbReference type="GO" id="GO:0016705">
    <property type="term" value="F:oxidoreductase activity, acting on paired donors, with incorporation or reduction of molecular oxygen"/>
    <property type="evidence" value="ECO:0007669"/>
    <property type="project" value="InterPro"/>
</dbReference>
<evidence type="ECO:0000256" key="10">
    <source>
        <dbReference type="RuleBase" id="RU000461"/>
    </source>
</evidence>
<evidence type="ECO:0000313" key="13">
    <source>
        <dbReference type="Proteomes" id="UP000076798"/>
    </source>
</evidence>
<evidence type="ECO:0000256" key="8">
    <source>
        <dbReference type="ARBA" id="ARBA00023033"/>
    </source>
</evidence>
<keyword evidence="11" id="KW-0812">Transmembrane</keyword>
<sequence length="538" mass="61365">MSFNQFNNIAPVNSLGRAPNETVTRSKHFQLGQLDSLGLPLLCSLLFIVLYLAWKSRRTALPPGPSTRFPFWGRLKFSERKWEDFTELAKKYGPVFHYRDGQTNYVVLNSADAIFDLLNKHSRIYSDRPQAYVSNMLGQNKTAFRTRSDSRFFHVHRRMFNDAMGPRSVHEHFPLLEKLRIRLLSQLLSKPHDFIEHIKMSAGSAVLKMAYGYDVRTKDDDFLVSIMRYVRVTSTYGGLGTWAVDHYPFLKYMPRGFPGTSYRKFVEEFPAKHNKILHQTTDWVKAEMAAGRAVPSFVSKQLSDRVDNQDEEQEDHVRHAAAGMYLGAADTTPGVMMTFFLCMTLFPESQRRAQEEIDRVIGKDRLPVMADRDDLPYVNALIKECLRWHPVAPLGLVHSVTEDDDYNGMLIPKGSTIIANLWGLSKDEQVYPDPWKFKPERYIADSNSTPQMDPREWVFGFGRRICPGQYFAEASLFISIASTLAMFDISKAVDSDGKVIVPDGLYGGGTTSLPLPFECRILPRNDVMVEMVSLLTAK</sequence>
<keyword evidence="4 9" id="KW-0349">Heme</keyword>
<dbReference type="PANTHER" id="PTHR46300:SF7">
    <property type="entry name" value="P450, PUTATIVE (EUROFUNG)-RELATED"/>
    <property type="match status" value="1"/>
</dbReference>
<dbReference type="STRING" id="1314776.A0A166CA85"/>
<comment type="similarity">
    <text evidence="3 10">Belongs to the cytochrome P450 family.</text>
</comment>
<dbReference type="EMBL" id="KV428087">
    <property type="protein sequence ID" value="KZT37247.1"/>
    <property type="molecule type" value="Genomic_DNA"/>
</dbReference>
<dbReference type="InterPro" id="IPR050364">
    <property type="entry name" value="Cytochrome_P450_fung"/>
</dbReference>
<evidence type="ECO:0000256" key="3">
    <source>
        <dbReference type="ARBA" id="ARBA00010617"/>
    </source>
</evidence>
<evidence type="ECO:0000256" key="7">
    <source>
        <dbReference type="ARBA" id="ARBA00023004"/>
    </source>
</evidence>
<dbReference type="OrthoDB" id="2789670at2759"/>
<dbReference type="CDD" id="cd11065">
    <property type="entry name" value="CYP64-like"/>
    <property type="match status" value="1"/>
</dbReference>
<keyword evidence="11" id="KW-1133">Transmembrane helix</keyword>
<keyword evidence="6 10" id="KW-0560">Oxidoreductase</keyword>
<feature type="transmembrane region" description="Helical" evidence="11">
    <location>
        <begin position="37"/>
        <end position="54"/>
    </location>
</feature>
<reference evidence="12 13" key="1">
    <citation type="journal article" date="2016" name="Mol. Biol. Evol.">
        <title>Comparative Genomics of Early-Diverging Mushroom-Forming Fungi Provides Insights into the Origins of Lignocellulose Decay Capabilities.</title>
        <authorList>
            <person name="Nagy L.G."/>
            <person name="Riley R."/>
            <person name="Tritt A."/>
            <person name="Adam C."/>
            <person name="Daum C."/>
            <person name="Floudas D."/>
            <person name="Sun H."/>
            <person name="Yadav J.S."/>
            <person name="Pangilinan J."/>
            <person name="Larsson K.H."/>
            <person name="Matsuura K."/>
            <person name="Barry K."/>
            <person name="Labutti K."/>
            <person name="Kuo R."/>
            <person name="Ohm R.A."/>
            <person name="Bhattacharya S.S."/>
            <person name="Shirouzu T."/>
            <person name="Yoshinaga Y."/>
            <person name="Martin F.M."/>
            <person name="Grigoriev I.V."/>
            <person name="Hibbett D.S."/>
        </authorList>
    </citation>
    <scope>NUCLEOTIDE SEQUENCE [LARGE SCALE GENOMIC DNA]</scope>
    <source>
        <strain evidence="12 13">HHB10207 ss-3</strain>
    </source>
</reference>
<evidence type="ECO:0000256" key="5">
    <source>
        <dbReference type="ARBA" id="ARBA00022723"/>
    </source>
</evidence>
<dbReference type="InterPro" id="IPR017972">
    <property type="entry name" value="Cyt_P450_CS"/>
</dbReference>
<dbReference type="PRINTS" id="PR00385">
    <property type="entry name" value="P450"/>
</dbReference>
<evidence type="ECO:0000256" key="4">
    <source>
        <dbReference type="ARBA" id="ARBA00022617"/>
    </source>
</evidence>
<proteinExistence type="inferred from homology"/>
<dbReference type="InterPro" id="IPR001128">
    <property type="entry name" value="Cyt_P450"/>
</dbReference>
<name>A0A166CA85_9AGAM</name>
<dbReference type="GO" id="GO:0004497">
    <property type="term" value="F:monooxygenase activity"/>
    <property type="evidence" value="ECO:0007669"/>
    <property type="project" value="UniProtKB-KW"/>
</dbReference>
<feature type="binding site" description="axial binding residue" evidence="9">
    <location>
        <position position="466"/>
    </location>
    <ligand>
        <name>heme</name>
        <dbReference type="ChEBI" id="CHEBI:30413"/>
    </ligand>
    <ligandPart>
        <name>Fe</name>
        <dbReference type="ChEBI" id="CHEBI:18248"/>
    </ligandPart>
</feature>
<dbReference type="GO" id="GO:0020037">
    <property type="term" value="F:heme binding"/>
    <property type="evidence" value="ECO:0007669"/>
    <property type="project" value="InterPro"/>
</dbReference>
<evidence type="ECO:0000256" key="1">
    <source>
        <dbReference type="ARBA" id="ARBA00001971"/>
    </source>
</evidence>
<comment type="cofactor">
    <cofactor evidence="1 9">
        <name>heme</name>
        <dbReference type="ChEBI" id="CHEBI:30413"/>
    </cofactor>
</comment>
<keyword evidence="7 9" id="KW-0408">Iron</keyword>
<accession>A0A166CA85</accession>
<organism evidence="12 13">
    <name type="scientific">Sistotremastrum suecicum HHB10207 ss-3</name>
    <dbReference type="NCBI Taxonomy" id="1314776"/>
    <lineage>
        <taxon>Eukaryota</taxon>
        <taxon>Fungi</taxon>
        <taxon>Dikarya</taxon>
        <taxon>Basidiomycota</taxon>
        <taxon>Agaricomycotina</taxon>
        <taxon>Agaricomycetes</taxon>
        <taxon>Sistotremastrales</taxon>
        <taxon>Sistotremastraceae</taxon>
        <taxon>Sistotremastrum</taxon>
    </lineage>
</organism>
<comment type="pathway">
    <text evidence="2">Secondary metabolite biosynthesis.</text>
</comment>
<evidence type="ECO:0000256" key="6">
    <source>
        <dbReference type="ARBA" id="ARBA00023002"/>
    </source>
</evidence>
<dbReference type="PRINTS" id="PR00463">
    <property type="entry name" value="EP450I"/>
</dbReference>